<evidence type="ECO:0000256" key="1">
    <source>
        <dbReference type="ARBA" id="ARBA00022741"/>
    </source>
</evidence>
<keyword evidence="6" id="KW-1185">Reference proteome</keyword>
<evidence type="ECO:0000256" key="3">
    <source>
        <dbReference type="ARBA" id="ARBA00023134"/>
    </source>
</evidence>
<reference evidence="7" key="2">
    <citation type="submission" date="2025-08" db="UniProtKB">
        <authorList>
            <consortium name="RefSeq"/>
        </authorList>
    </citation>
    <scope>IDENTIFICATION</scope>
    <source>
        <tissue evidence="7">Adult</tissue>
    </source>
</reference>
<dbReference type="PROSITE" id="PS51715">
    <property type="entry name" value="G_GB1_RHD3"/>
    <property type="match status" value="1"/>
</dbReference>
<accession>A0ABM3J1M0</accession>
<evidence type="ECO:0000313" key="6">
    <source>
        <dbReference type="Proteomes" id="UP001652620"/>
    </source>
</evidence>
<organism evidence="6 7">
    <name type="scientific">Bactrocera dorsalis</name>
    <name type="common">Oriental fruit fly</name>
    <name type="synonym">Dacus dorsalis</name>
    <dbReference type="NCBI Taxonomy" id="27457"/>
    <lineage>
        <taxon>Eukaryota</taxon>
        <taxon>Metazoa</taxon>
        <taxon>Ecdysozoa</taxon>
        <taxon>Arthropoda</taxon>
        <taxon>Hexapoda</taxon>
        <taxon>Insecta</taxon>
        <taxon>Pterygota</taxon>
        <taxon>Neoptera</taxon>
        <taxon>Endopterygota</taxon>
        <taxon>Diptera</taxon>
        <taxon>Brachycera</taxon>
        <taxon>Muscomorpha</taxon>
        <taxon>Tephritoidea</taxon>
        <taxon>Tephritidae</taxon>
        <taxon>Bactrocera</taxon>
        <taxon>Bactrocera</taxon>
    </lineage>
</organism>
<evidence type="ECO:0000256" key="2">
    <source>
        <dbReference type="ARBA" id="ARBA00022801"/>
    </source>
</evidence>
<proteinExistence type="inferred from homology"/>
<protein>
    <submittedName>
        <fullName evidence="7">Atlastin-like isoform X1</fullName>
    </submittedName>
</protein>
<sequence length="813" mass="94105">MCFTVQTNCYVFTMQGKPMQIISICGEDDSSSSRCILQLNEDELNKMFTDGKIKDRVVSVISVAGAFRKGKSFLLDFCLRYMYAKYGHNNLSEKDWLGDENAPLEGFSWRGGSQRDTTGILIWSDIFLYDNPNGEKVAIILMDTQGTFDCDSTMKDCANVFALSTMISSVQIFNIQSNIQKDDLQHLQLFTEYARIAMEDTVKKPFQKLQFLIRDWIHKSEAPFGALGGKQLLEQTLIRKDKRPEENEQLCENLKTSFNEIDCYLMPQPGYGIEEPDFRGCLKDLRDEFKKHLRDFIPLILAPENLIIKEINGQKLKVDHLLKYIRLYFDAFNSKECPEPTTIFKATAEANNQIHATNAEELYESKMTELTSPDKPYIPEEELKRQHEEYVEQTILCYKDKPLLGKIYFLMKYCQKIKSYCSSRFQQFRQLNEAKLALAEVNYLSHMNKCILDFEYFMDELLMGDAYTPTNDFNCNMEAVKVDILQQFDSCLSNSTAVKHKQIREKLQEAIEKQFIKYRQQNDIKLDLIKANITAKSAEAKKLYKELMNNTDQSIEALNTTHADAKHEALEMFRGESQVGAERFFNECEKQLITYIEKTFNSYKEGSAKKEEFLELQLTRLKMSYEGSMKDACKSLLANHNLLSKHEKVKMKALEEFEALPTDGISEDSINEKRQQLVGEIDELFEYYRSQNDMCLLQFEQECIWKKKEAKKVILKSLEEIGVLASVDDVHSTYNTAFKEACDLYKKLEGAALFNKGIHEEYLEELKREAKAVYEWYKERAEFVEKLKKCLKGVLLTIAAAGFVAIFKVPPPL</sequence>
<name>A0ABM3J1M0_BACDO</name>
<dbReference type="PANTHER" id="PTHR10751">
    <property type="entry name" value="GUANYLATE BINDING PROTEIN"/>
    <property type="match status" value="1"/>
</dbReference>
<dbReference type="InterPro" id="IPR030386">
    <property type="entry name" value="G_GB1_RHD3_dom"/>
</dbReference>
<dbReference type="InterPro" id="IPR036543">
    <property type="entry name" value="Guanylate-bd_C_sf"/>
</dbReference>
<dbReference type="Gene3D" id="3.40.50.300">
    <property type="entry name" value="P-loop containing nucleotide triphosphate hydrolases"/>
    <property type="match status" value="1"/>
</dbReference>
<dbReference type="CDD" id="cd01851">
    <property type="entry name" value="GBP"/>
    <property type="match status" value="1"/>
</dbReference>
<dbReference type="InterPro" id="IPR027417">
    <property type="entry name" value="P-loop_NTPase"/>
</dbReference>
<dbReference type="GeneID" id="105223659"/>
<evidence type="ECO:0000256" key="4">
    <source>
        <dbReference type="PROSITE-ProRule" id="PRU01052"/>
    </source>
</evidence>
<comment type="similarity">
    <text evidence="4">Belongs to the TRAFAC class dynamin-like GTPase superfamily. GB1/RHD3 GTPase family.</text>
</comment>
<keyword evidence="3" id="KW-0342">GTP-binding</keyword>
<dbReference type="InterPro" id="IPR015894">
    <property type="entry name" value="Guanylate-bd_N"/>
</dbReference>
<feature type="domain" description="GB1/RHD3-type G" evidence="5">
    <location>
        <begin position="55"/>
        <end position="305"/>
    </location>
</feature>
<evidence type="ECO:0000259" key="5">
    <source>
        <dbReference type="PROSITE" id="PS51715"/>
    </source>
</evidence>
<reference evidence="6" key="1">
    <citation type="submission" date="2025-05" db="UniProtKB">
        <authorList>
            <consortium name="RefSeq"/>
        </authorList>
    </citation>
    <scope>NUCLEOTIDE SEQUENCE [LARGE SCALE GENOMIC DNA]</scope>
</reference>
<evidence type="ECO:0000313" key="7">
    <source>
        <dbReference type="RefSeq" id="XP_049303129.1"/>
    </source>
</evidence>
<dbReference type="SUPFAM" id="SSF52540">
    <property type="entry name" value="P-loop containing nucleoside triphosphate hydrolases"/>
    <property type="match status" value="1"/>
</dbReference>
<dbReference type="RefSeq" id="XP_049303129.1">
    <property type="nucleotide sequence ID" value="XM_049447172.1"/>
</dbReference>
<keyword evidence="1" id="KW-0547">Nucleotide-binding</keyword>
<gene>
    <name evidence="7" type="primary">LOC105223659</name>
</gene>
<dbReference type="Proteomes" id="UP001652620">
    <property type="component" value="Chromosome 2"/>
</dbReference>
<keyword evidence="2" id="KW-0378">Hydrolase</keyword>
<dbReference type="Pfam" id="PF02263">
    <property type="entry name" value="GBP"/>
    <property type="match status" value="1"/>
</dbReference>
<dbReference type="Gene3D" id="1.20.58.420">
    <property type="entry name" value="AHSP"/>
    <property type="match status" value="3"/>
</dbReference>
<dbReference type="SUPFAM" id="SSF48340">
    <property type="entry name" value="Interferon-induced guanylate-binding protein 1 (GBP1), C-terminal domain"/>
    <property type="match status" value="1"/>
</dbReference>